<accession>A0A9P4NVU1</accession>
<name>A0A9P4NVU1_9PEZI</name>
<protein>
    <submittedName>
        <fullName evidence="1">Uncharacterized protein</fullName>
    </submittedName>
</protein>
<reference evidence="1" key="1">
    <citation type="journal article" date="2020" name="Stud. Mycol.">
        <title>101 Dothideomycetes genomes: a test case for predicting lifestyles and emergence of pathogens.</title>
        <authorList>
            <person name="Haridas S."/>
            <person name="Albert R."/>
            <person name="Binder M."/>
            <person name="Bloem J."/>
            <person name="Labutti K."/>
            <person name="Salamov A."/>
            <person name="Andreopoulos B."/>
            <person name="Baker S."/>
            <person name="Barry K."/>
            <person name="Bills G."/>
            <person name="Bluhm B."/>
            <person name="Cannon C."/>
            <person name="Castanera R."/>
            <person name="Culley D."/>
            <person name="Daum C."/>
            <person name="Ezra D."/>
            <person name="Gonzalez J."/>
            <person name="Henrissat B."/>
            <person name="Kuo A."/>
            <person name="Liang C."/>
            <person name="Lipzen A."/>
            <person name="Lutzoni F."/>
            <person name="Magnuson J."/>
            <person name="Mondo S."/>
            <person name="Nolan M."/>
            <person name="Ohm R."/>
            <person name="Pangilinan J."/>
            <person name="Park H.-J."/>
            <person name="Ramirez L."/>
            <person name="Alfaro M."/>
            <person name="Sun H."/>
            <person name="Tritt A."/>
            <person name="Yoshinaga Y."/>
            <person name="Zwiers L.-H."/>
            <person name="Turgeon B."/>
            <person name="Goodwin S."/>
            <person name="Spatafora J."/>
            <person name="Crous P."/>
            <person name="Grigoriev I."/>
        </authorList>
    </citation>
    <scope>NUCLEOTIDE SEQUENCE</scope>
    <source>
        <strain evidence="1">CBS 130266</strain>
    </source>
</reference>
<evidence type="ECO:0000313" key="2">
    <source>
        <dbReference type="Proteomes" id="UP000800235"/>
    </source>
</evidence>
<evidence type="ECO:0000313" key="1">
    <source>
        <dbReference type="EMBL" id="KAF2432149.1"/>
    </source>
</evidence>
<gene>
    <name evidence="1" type="ORF">EJ08DRAFT_609322</name>
</gene>
<keyword evidence="2" id="KW-1185">Reference proteome</keyword>
<dbReference type="OrthoDB" id="5329385at2759"/>
<dbReference type="AlphaFoldDB" id="A0A9P4NVU1"/>
<comment type="caution">
    <text evidence="1">The sequence shown here is derived from an EMBL/GenBank/DDBJ whole genome shotgun (WGS) entry which is preliminary data.</text>
</comment>
<dbReference type="Pfam" id="PF17119">
    <property type="entry name" value="MMU163"/>
    <property type="match status" value="2"/>
</dbReference>
<sequence length="235" mass="26078">MDHKPPDERTVKLGKTIRILHTRLPTLLASPLPQEILSPQISLRLFPSTHPHLPTVTGKIGYTAALWTSPVAWGRVPVVGNVKLIILSERMVKGGHNSSGAERLVVRWKTCGKSRLNIKGVGTVNLENLWGVGDSNTSSTAASSKQVVDSSKNKEFWGLFIFEFDEKGRILTHTIEHAEEGGNDERMTKVVSVTDWLLGKAWGNREREENVPGLALGCEIEEECDEDGRKRRIGR</sequence>
<organism evidence="1 2">
    <name type="scientific">Tothia fuscella</name>
    <dbReference type="NCBI Taxonomy" id="1048955"/>
    <lineage>
        <taxon>Eukaryota</taxon>
        <taxon>Fungi</taxon>
        <taxon>Dikarya</taxon>
        <taxon>Ascomycota</taxon>
        <taxon>Pezizomycotina</taxon>
        <taxon>Dothideomycetes</taxon>
        <taxon>Pleosporomycetidae</taxon>
        <taxon>Venturiales</taxon>
        <taxon>Cylindrosympodiaceae</taxon>
        <taxon>Tothia</taxon>
    </lineage>
</organism>
<proteinExistence type="predicted"/>
<dbReference type="EMBL" id="MU007027">
    <property type="protein sequence ID" value="KAF2432149.1"/>
    <property type="molecule type" value="Genomic_DNA"/>
</dbReference>
<dbReference type="InterPro" id="IPR031342">
    <property type="entry name" value="Mug163-like"/>
</dbReference>
<dbReference type="Proteomes" id="UP000800235">
    <property type="component" value="Unassembled WGS sequence"/>
</dbReference>